<proteinExistence type="predicted"/>
<evidence type="ECO:0000313" key="3">
    <source>
        <dbReference type="Proteomes" id="UP001140949"/>
    </source>
</evidence>
<organism evidence="2 3">
    <name type="scientific">Iris pallida</name>
    <name type="common">Sweet iris</name>
    <dbReference type="NCBI Taxonomy" id="29817"/>
    <lineage>
        <taxon>Eukaryota</taxon>
        <taxon>Viridiplantae</taxon>
        <taxon>Streptophyta</taxon>
        <taxon>Embryophyta</taxon>
        <taxon>Tracheophyta</taxon>
        <taxon>Spermatophyta</taxon>
        <taxon>Magnoliopsida</taxon>
        <taxon>Liliopsida</taxon>
        <taxon>Asparagales</taxon>
        <taxon>Iridaceae</taxon>
        <taxon>Iridoideae</taxon>
        <taxon>Irideae</taxon>
        <taxon>Iris</taxon>
    </lineage>
</organism>
<keyword evidence="1" id="KW-0812">Transmembrane</keyword>
<keyword evidence="1" id="KW-0472">Membrane</keyword>
<feature type="transmembrane region" description="Helical" evidence="1">
    <location>
        <begin position="37"/>
        <end position="59"/>
    </location>
</feature>
<keyword evidence="3" id="KW-1185">Reference proteome</keyword>
<gene>
    <name evidence="2" type="ORF">M6B38_234050</name>
</gene>
<evidence type="ECO:0000313" key="2">
    <source>
        <dbReference type="EMBL" id="KAJ6793879.1"/>
    </source>
</evidence>
<protein>
    <submittedName>
        <fullName evidence="2">Calcium sensing receptor, chloroplastic</fullName>
    </submittedName>
</protein>
<keyword evidence="2" id="KW-0675">Receptor</keyword>
<comment type="caution">
    <text evidence="2">The sequence shown here is derived from an EMBL/GenBank/DDBJ whole genome shotgun (WGS) entry which is preliminary data.</text>
</comment>
<sequence length="69" mass="7324">METIADVLQQQTAKVIDGAKPIASATVETITSSDPSVIVVSAGAIFLANLLLPPVWSMISYNFRGYQGK</sequence>
<keyword evidence="1" id="KW-1133">Transmembrane helix</keyword>
<dbReference type="AlphaFoldDB" id="A0AAX6DQC1"/>
<reference evidence="2" key="1">
    <citation type="journal article" date="2023" name="GigaByte">
        <title>Genome assembly of the bearded iris, Iris pallida Lam.</title>
        <authorList>
            <person name="Bruccoleri R.E."/>
            <person name="Oakeley E.J."/>
            <person name="Faust A.M.E."/>
            <person name="Altorfer M."/>
            <person name="Dessus-Babus S."/>
            <person name="Burckhardt D."/>
            <person name="Oertli M."/>
            <person name="Naumann U."/>
            <person name="Petersen F."/>
            <person name="Wong J."/>
        </authorList>
    </citation>
    <scope>NUCLEOTIDE SEQUENCE</scope>
    <source>
        <strain evidence="2">GSM-AAB239-AS_SAM_17_03QT</strain>
    </source>
</reference>
<name>A0AAX6DQC1_IRIPA</name>
<dbReference type="Proteomes" id="UP001140949">
    <property type="component" value="Unassembled WGS sequence"/>
</dbReference>
<dbReference type="EMBL" id="JANAVB010042619">
    <property type="protein sequence ID" value="KAJ6793879.1"/>
    <property type="molecule type" value="Genomic_DNA"/>
</dbReference>
<evidence type="ECO:0000256" key="1">
    <source>
        <dbReference type="SAM" id="Phobius"/>
    </source>
</evidence>
<accession>A0AAX6DQC1</accession>
<reference evidence="2" key="2">
    <citation type="submission" date="2023-04" db="EMBL/GenBank/DDBJ databases">
        <authorList>
            <person name="Bruccoleri R.E."/>
            <person name="Oakeley E.J."/>
            <person name="Faust A.-M."/>
            <person name="Dessus-Babus S."/>
            <person name="Altorfer M."/>
            <person name="Burckhardt D."/>
            <person name="Oertli M."/>
            <person name="Naumann U."/>
            <person name="Petersen F."/>
            <person name="Wong J."/>
        </authorList>
    </citation>
    <scope>NUCLEOTIDE SEQUENCE</scope>
    <source>
        <strain evidence="2">GSM-AAB239-AS_SAM_17_03QT</strain>
        <tissue evidence="2">Leaf</tissue>
    </source>
</reference>